<gene>
    <name evidence="6" type="primary">ytaF</name>
    <name evidence="6" type="ORF">ACFPM4_06285</name>
</gene>
<comment type="caution">
    <text evidence="6">The sequence shown here is derived from an EMBL/GenBank/DDBJ whole genome shotgun (WGS) entry which is preliminary data.</text>
</comment>
<sequence>MGYSLTLLLLAVAVSLDSFSTGLVYGLRKMKIPLKSILIIALCTAVSLAIAMLAGQLILQVLSEVVARRIGGSILILIGAWVVFQFFRTEKDEPLTHEKLVLKWEITSLGIVIQILKKPTHADFDRSGTITGLEALMLGTALSLDAFGAGIGAAMLGFSPIFLATAAACMSCIFLTGGLHLGKILSKSSWVQKIAFMPGVLLILIGLLKM</sequence>
<feature type="transmembrane region" description="Helical" evidence="5">
    <location>
        <begin position="161"/>
        <end position="181"/>
    </location>
</feature>
<keyword evidence="4 5" id="KW-0472">Membrane</keyword>
<evidence type="ECO:0000313" key="6">
    <source>
        <dbReference type="EMBL" id="MFC5464367.1"/>
    </source>
</evidence>
<dbReference type="RefSeq" id="WP_144924028.1">
    <property type="nucleotide sequence ID" value="NZ_JBHSMC010000005.1"/>
</dbReference>
<reference evidence="7" key="1">
    <citation type="journal article" date="2019" name="Int. J. Syst. Evol. Microbiol.">
        <title>The Global Catalogue of Microorganisms (GCM) 10K type strain sequencing project: providing services to taxonomists for standard genome sequencing and annotation.</title>
        <authorList>
            <consortium name="The Broad Institute Genomics Platform"/>
            <consortium name="The Broad Institute Genome Sequencing Center for Infectious Disease"/>
            <person name="Wu L."/>
            <person name="Ma J."/>
        </authorList>
    </citation>
    <scope>NUCLEOTIDE SEQUENCE [LARGE SCALE GENOMIC DNA]</scope>
    <source>
        <strain evidence="7">CGMCC 1.12237</strain>
    </source>
</reference>
<feature type="transmembrane region" description="Helical" evidence="5">
    <location>
        <begin position="70"/>
        <end position="88"/>
    </location>
</feature>
<keyword evidence="2 5" id="KW-0812">Transmembrane</keyword>
<evidence type="ECO:0000313" key="7">
    <source>
        <dbReference type="Proteomes" id="UP001596147"/>
    </source>
</evidence>
<evidence type="ECO:0000256" key="1">
    <source>
        <dbReference type="ARBA" id="ARBA00022475"/>
    </source>
</evidence>
<protein>
    <submittedName>
        <fullName evidence="6">Sporulation membrane protein YtaF</fullName>
    </submittedName>
</protein>
<accession>A0ABW0LHA4</accession>
<name>A0ABW0LHA4_9BACI</name>
<feature type="transmembrane region" description="Helical" evidence="5">
    <location>
        <begin position="36"/>
        <end position="58"/>
    </location>
</feature>
<organism evidence="6 7">
    <name type="scientific">Lederbergia graminis</name>
    <dbReference type="NCBI Taxonomy" id="735518"/>
    <lineage>
        <taxon>Bacteria</taxon>
        <taxon>Bacillati</taxon>
        <taxon>Bacillota</taxon>
        <taxon>Bacilli</taxon>
        <taxon>Bacillales</taxon>
        <taxon>Bacillaceae</taxon>
        <taxon>Lederbergia</taxon>
    </lineage>
</organism>
<dbReference type="Proteomes" id="UP001596147">
    <property type="component" value="Unassembled WGS sequence"/>
</dbReference>
<dbReference type="EMBL" id="JBHSMC010000005">
    <property type="protein sequence ID" value="MFC5464367.1"/>
    <property type="molecule type" value="Genomic_DNA"/>
</dbReference>
<dbReference type="NCBIfam" id="TIGR02840">
    <property type="entry name" value="spore_YtaF"/>
    <property type="match status" value="1"/>
</dbReference>
<dbReference type="PANTHER" id="PTHR35529:SF2">
    <property type="entry name" value="SPORULATION PROTEIN YTAF-RELATED"/>
    <property type="match status" value="1"/>
</dbReference>
<evidence type="ECO:0000256" key="3">
    <source>
        <dbReference type="ARBA" id="ARBA00022989"/>
    </source>
</evidence>
<evidence type="ECO:0000256" key="2">
    <source>
        <dbReference type="ARBA" id="ARBA00022692"/>
    </source>
</evidence>
<keyword evidence="1" id="KW-1003">Cell membrane</keyword>
<dbReference type="PANTHER" id="PTHR35529">
    <property type="entry name" value="MANGANESE EFFLUX PUMP MNTP-RELATED"/>
    <property type="match status" value="1"/>
</dbReference>
<dbReference type="Pfam" id="PF02659">
    <property type="entry name" value="Mntp"/>
    <property type="match status" value="2"/>
</dbReference>
<dbReference type="InterPro" id="IPR014205">
    <property type="entry name" value="Spore_YtaF"/>
</dbReference>
<feature type="transmembrane region" description="Helical" evidence="5">
    <location>
        <begin position="190"/>
        <end position="208"/>
    </location>
</feature>
<proteinExistence type="predicted"/>
<evidence type="ECO:0000256" key="5">
    <source>
        <dbReference type="SAM" id="Phobius"/>
    </source>
</evidence>
<dbReference type="InterPro" id="IPR003810">
    <property type="entry name" value="Mntp/YtaF"/>
</dbReference>
<keyword evidence="3 5" id="KW-1133">Transmembrane helix</keyword>
<feature type="transmembrane region" description="Helical" evidence="5">
    <location>
        <begin position="136"/>
        <end position="155"/>
    </location>
</feature>
<keyword evidence="7" id="KW-1185">Reference proteome</keyword>
<evidence type="ECO:0000256" key="4">
    <source>
        <dbReference type="ARBA" id="ARBA00023136"/>
    </source>
</evidence>